<dbReference type="PANTHER" id="PTHR38731">
    <property type="entry name" value="LIPL45-RELATED LIPOPROTEIN-RELATED"/>
    <property type="match status" value="1"/>
</dbReference>
<dbReference type="EMBL" id="SOHQ01000045">
    <property type="protein sequence ID" value="TFD75196.1"/>
    <property type="molecule type" value="Genomic_DNA"/>
</dbReference>
<dbReference type="Pfam" id="PF04773">
    <property type="entry name" value="FecR"/>
    <property type="match status" value="1"/>
</dbReference>
<protein>
    <recommendedName>
        <fullName evidence="1">FecR protein domain-containing protein</fullName>
    </recommendedName>
</protein>
<comment type="caution">
    <text evidence="2">The sequence shown here is derived from an EMBL/GenBank/DDBJ whole genome shotgun (WGS) entry which is preliminary data.</text>
</comment>
<evidence type="ECO:0000259" key="1">
    <source>
        <dbReference type="Pfam" id="PF04773"/>
    </source>
</evidence>
<accession>A0A4Y8KJL7</accession>
<evidence type="ECO:0000313" key="3">
    <source>
        <dbReference type="Proteomes" id="UP000298218"/>
    </source>
</evidence>
<organism evidence="2 3">
    <name type="scientific">Cryobacterium psychrophilum</name>
    <dbReference type="NCBI Taxonomy" id="41988"/>
    <lineage>
        <taxon>Bacteria</taxon>
        <taxon>Bacillati</taxon>
        <taxon>Actinomycetota</taxon>
        <taxon>Actinomycetes</taxon>
        <taxon>Micrococcales</taxon>
        <taxon>Microbacteriaceae</taxon>
        <taxon>Cryobacterium</taxon>
    </lineage>
</organism>
<dbReference type="AlphaFoldDB" id="A0A4Y8KJL7"/>
<feature type="domain" description="FecR protein" evidence="1">
    <location>
        <begin position="60"/>
        <end position="159"/>
    </location>
</feature>
<evidence type="ECO:0000313" key="2">
    <source>
        <dbReference type="EMBL" id="TFD75196.1"/>
    </source>
</evidence>
<reference evidence="2 3" key="1">
    <citation type="submission" date="2019-03" db="EMBL/GenBank/DDBJ databases">
        <title>Genomics of glacier-inhabiting Cryobacterium strains.</title>
        <authorList>
            <person name="Liu Q."/>
            <person name="Xin Y.-H."/>
        </authorList>
    </citation>
    <scope>NUCLEOTIDE SEQUENCE [LARGE SCALE GENOMIC DNA]</scope>
    <source>
        <strain evidence="2 3">CGMCC 1.4292</strain>
    </source>
</reference>
<name>A0A4Y8KJL7_9MICO</name>
<gene>
    <name evidence="2" type="ORF">E3T53_16500</name>
</gene>
<dbReference type="Proteomes" id="UP000298218">
    <property type="component" value="Unassembled WGS sequence"/>
</dbReference>
<dbReference type="PROSITE" id="PS51257">
    <property type="entry name" value="PROKAR_LIPOPROTEIN"/>
    <property type="match status" value="1"/>
</dbReference>
<dbReference type="Gene3D" id="2.60.120.1440">
    <property type="match status" value="1"/>
</dbReference>
<keyword evidence="3" id="KW-1185">Reference proteome</keyword>
<dbReference type="InterPro" id="IPR006860">
    <property type="entry name" value="FecR"/>
</dbReference>
<dbReference type="OrthoDB" id="5125942at2"/>
<sequence length="375" mass="38589">MNSRKALSVLAIVVVLAFLTSCTSGPAAQVSASATKVTLASESGNPSEVKETGTAHAGDIVQTDSAGKAQLDYPDGSLTRLGPDSKFTIDELDSATAQRTAVTLDVGQSWHRVKKLVAEGAQYEVTTPVGTASVRGTAFAVVCEGNSSCAFTVIEGLVQVKTKDGTLIDVHPFEKVTVPENTAAVPYPMDAVQADEWIMNNLELDGIELADSAAAAGPDAEWKASLDGVWSMAITITSETAENRQGNVGTTVTRVWTVTTGQCTADSCAVSISSDSGNTLPAMLSAAGLTVNPSNGFAPCLDSVTGETLSDKGYTTEFEYVLAQDGTEQVDGVPTVTSYSGIFTSVWTLADPVACAGAPESATSVGSVALVRADG</sequence>
<proteinExistence type="predicted"/>